<dbReference type="AlphaFoldDB" id="A0A921TEC0"/>
<comment type="cofactor">
    <cofactor evidence="1 8">
        <name>heme</name>
        <dbReference type="ChEBI" id="CHEBI:30413"/>
    </cofactor>
</comment>
<dbReference type="GO" id="GO:0004497">
    <property type="term" value="F:monooxygenase activity"/>
    <property type="evidence" value="ECO:0007669"/>
    <property type="project" value="UniProtKB-KW"/>
</dbReference>
<dbReference type="Gene3D" id="1.10.630.10">
    <property type="entry name" value="Cytochrome P450"/>
    <property type="match status" value="1"/>
</dbReference>
<sequence>MQSETISGSPPAKAGDSTLALLRDPYGFIANTCRDLGGDLFETRILLHRTICMTGASAAELFYREDRLVRAGAMPARIRKTLLGDGGVQHLDGHAHRHRKRMFMTLMGSERIAELRRISLGLLDVYARQWERTGAVILYDEVREILTRAVCTWAGVPLPETDVRIRTAQLTALFQDAGAVGWSHWRARRSRRLAERWATGIIEQVRGGDLKPPEECALHVIATWRDPDGEMLSPQIAAVELLNVLRPTVAVSVFIVQAAHAMHRYPDWARKLKEDDRVLEPFVQEVRRFYPFFPAVAARVHQGFSWRGYRFEEGRRVLLDLHGTNTDPRSWTAPHDFRPERFQDWHGDPYTFIPQGGGRHGTNHRCPGEWIAISQMEAFCGYLATSLDYDVPEQNTALDPKELPPLPADRVVLSNVRRSASLP</sequence>
<evidence type="ECO:0000313" key="10">
    <source>
        <dbReference type="Proteomes" id="UP000698242"/>
    </source>
</evidence>
<proteinExistence type="inferred from homology"/>
<name>A0A921TEC0_9RHOB</name>
<evidence type="ECO:0000256" key="8">
    <source>
        <dbReference type="PIRSR" id="PIRSR602401-1"/>
    </source>
</evidence>
<dbReference type="EMBL" id="APKE01000007">
    <property type="protein sequence ID" value="KAF0677157.1"/>
    <property type="molecule type" value="Genomic_DNA"/>
</dbReference>
<gene>
    <name evidence="9" type="primary">cypC</name>
    <name evidence="9" type="ORF">PMES_00473</name>
</gene>
<dbReference type="GO" id="GO:0005506">
    <property type="term" value="F:iron ion binding"/>
    <property type="evidence" value="ECO:0007669"/>
    <property type="project" value="InterPro"/>
</dbReference>
<accession>A0A921TEC0</accession>
<dbReference type="PRINTS" id="PR00463">
    <property type="entry name" value="EP450I"/>
</dbReference>
<comment type="caution">
    <text evidence="9">The sequence shown here is derived from an EMBL/GenBank/DDBJ whole genome shotgun (WGS) entry which is preliminary data.</text>
</comment>
<protein>
    <submittedName>
        <fullName evidence="9">Fatty acid beta hydroxylase</fullName>
        <ecNumber evidence="9">1.13.11.63</ecNumber>
    </submittedName>
</protein>
<evidence type="ECO:0000256" key="6">
    <source>
        <dbReference type="ARBA" id="ARBA00023004"/>
    </source>
</evidence>
<dbReference type="SUPFAM" id="SSF48264">
    <property type="entry name" value="Cytochrome P450"/>
    <property type="match status" value="1"/>
</dbReference>
<dbReference type="GO" id="GO:0020037">
    <property type="term" value="F:heme binding"/>
    <property type="evidence" value="ECO:0007669"/>
    <property type="project" value="InterPro"/>
</dbReference>
<dbReference type="Pfam" id="PF00067">
    <property type="entry name" value="p450"/>
    <property type="match status" value="1"/>
</dbReference>
<dbReference type="OrthoDB" id="9764248at2"/>
<evidence type="ECO:0000313" key="9">
    <source>
        <dbReference type="EMBL" id="KAF0677157.1"/>
    </source>
</evidence>
<dbReference type="GO" id="GO:0016125">
    <property type="term" value="P:sterol metabolic process"/>
    <property type="evidence" value="ECO:0007669"/>
    <property type="project" value="TreeGrafter"/>
</dbReference>
<dbReference type="GO" id="GO:0016705">
    <property type="term" value="F:oxidoreductase activity, acting on paired donors, with incorporation or reduction of molecular oxygen"/>
    <property type="evidence" value="ECO:0007669"/>
    <property type="project" value="InterPro"/>
</dbReference>
<comment type="similarity">
    <text evidence="2">Belongs to the cytochrome P450 family.</text>
</comment>
<keyword evidence="7" id="KW-0503">Monooxygenase</keyword>
<dbReference type="Proteomes" id="UP000698242">
    <property type="component" value="Unassembled WGS sequence"/>
</dbReference>
<organism evidence="9 10">
    <name type="scientific">Profundibacterium mesophilum KAUST100406-0324</name>
    <dbReference type="NCBI Taxonomy" id="1037889"/>
    <lineage>
        <taxon>Bacteria</taxon>
        <taxon>Pseudomonadati</taxon>
        <taxon>Pseudomonadota</taxon>
        <taxon>Alphaproteobacteria</taxon>
        <taxon>Rhodobacterales</taxon>
        <taxon>Roseobacteraceae</taxon>
        <taxon>Profundibacterium</taxon>
    </lineage>
</organism>
<dbReference type="GO" id="GO:0003834">
    <property type="term" value="F:beta-carotene 15,15'-dioxygenase activity"/>
    <property type="evidence" value="ECO:0007669"/>
    <property type="project" value="UniProtKB-EC"/>
</dbReference>
<evidence type="ECO:0000256" key="4">
    <source>
        <dbReference type="ARBA" id="ARBA00022723"/>
    </source>
</evidence>
<feature type="binding site" description="axial binding residue" evidence="8">
    <location>
        <position position="366"/>
    </location>
    <ligand>
        <name>heme</name>
        <dbReference type="ChEBI" id="CHEBI:30413"/>
    </ligand>
    <ligandPart>
        <name>Fe</name>
        <dbReference type="ChEBI" id="CHEBI:18248"/>
    </ligandPart>
</feature>
<evidence type="ECO:0000256" key="2">
    <source>
        <dbReference type="ARBA" id="ARBA00010617"/>
    </source>
</evidence>
<reference evidence="9" key="1">
    <citation type="submission" date="2013-03" db="EMBL/GenBank/DDBJ databases">
        <title>Genome Sequence of the Profundibacterium mesophilum strain KAUST100406-0324T from Red Sea, a novel genus in the family Rhodobacteraceae.</title>
        <authorList>
            <person name="Essack M."/>
            <person name="Alam I."/>
            <person name="Lafi F."/>
            <person name="Alawi W."/>
            <person name="Kamanu F."/>
            <person name="Al-Suwailem A."/>
            <person name="Lee O.O."/>
            <person name="Xu Y."/>
            <person name="Bajic V."/>
            <person name="Qian P.-Y."/>
            <person name="Archer J."/>
        </authorList>
    </citation>
    <scope>NUCLEOTIDE SEQUENCE</scope>
    <source>
        <strain evidence="9">KAUST100406-0324</strain>
    </source>
</reference>
<dbReference type="InterPro" id="IPR002401">
    <property type="entry name" value="Cyt_P450_E_grp-I"/>
</dbReference>
<dbReference type="PANTHER" id="PTHR24286:SF24">
    <property type="entry name" value="LANOSTEROL 14-ALPHA DEMETHYLASE"/>
    <property type="match status" value="1"/>
</dbReference>
<evidence type="ECO:0000256" key="3">
    <source>
        <dbReference type="ARBA" id="ARBA00022617"/>
    </source>
</evidence>
<dbReference type="RefSeq" id="WP_159963926.1">
    <property type="nucleotide sequence ID" value="NZ_APKE01000007.1"/>
</dbReference>
<keyword evidence="6 8" id="KW-0408">Iron</keyword>
<dbReference type="InterPro" id="IPR036396">
    <property type="entry name" value="Cyt_P450_sf"/>
</dbReference>
<evidence type="ECO:0000256" key="7">
    <source>
        <dbReference type="ARBA" id="ARBA00023033"/>
    </source>
</evidence>
<dbReference type="InterPro" id="IPR001128">
    <property type="entry name" value="Cyt_P450"/>
</dbReference>
<dbReference type="CDD" id="cd11067">
    <property type="entry name" value="CYP152"/>
    <property type="match status" value="1"/>
</dbReference>
<keyword evidence="4 8" id="KW-0479">Metal-binding</keyword>
<dbReference type="EC" id="1.13.11.63" evidence="9"/>
<keyword evidence="10" id="KW-1185">Reference proteome</keyword>
<keyword evidence="3 8" id="KW-0349">Heme</keyword>
<dbReference type="PANTHER" id="PTHR24286">
    <property type="entry name" value="CYTOCHROME P450 26"/>
    <property type="match status" value="1"/>
</dbReference>
<evidence type="ECO:0000256" key="1">
    <source>
        <dbReference type="ARBA" id="ARBA00001971"/>
    </source>
</evidence>
<evidence type="ECO:0000256" key="5">
    <source>
        <dbReference type="ARBA" id="ARBA00023002"/>
    </source>
</evidence>
<keyword evidence="5 9" id="KW-0560">Oxidoreductase</keyword>